<name>A0AAW0NYM4_9GOBI</name>
<dbReference type="EMBL" id="JBBPFD010000012">
    <property type="protein sequence ID" value="KAK7904406.1"/>
    <property type="molecule type" value="Genomic_DNA"/>
</dbReference>
<accession>A0AAW0NYM4</accession>
<feature type="region of interest" description="Disordered" evidence="3">
    <location>
        <begin position="181"/>
        <end position="201"/>
    </location>
</feature>
<protein>
    <submittedName>
        <fullName evidence="4">Uncharacterized protein</fullName>
    </submittedName>
</protein>
<evidence type="ECO:0000313" key="4">
    <source>
        <dbReference type="EMBL" id="KAK7904406.1"/>
    </source>
</evidence>
<evidence type="ECO:0000256" key="3">
    <source>
        <dbReference type="SAM" id="MobiDB-lite"/>
    </source>
</evidence>
<organism evidence="4 5">
    <name type="scientific">Mugilogobius chulae</name>
    <name type="common">yellowstripe goby</name>
    <dbReference type="NCBI Taxonomy" id="88201"/>
    <lineage>
        <taxon>Eukaryota</taxon>
        <taxon>Metazoa</taxon>
        <taxon>Chordata</taxon>
        <taxon>Craniata</taxon>
        <taxon>Vertebrata</taxon>
        <taxon>Euteleostomi</taxon>
        <taxon>Actinopterygii</taxon>
        <taxon>Neopterygii</taxon>
        <taxon>Teleostei</taxon>
        <taxon>Neoteleostei</taxon>
        <taxon>Acanthomorphata</taxon>
        <taxon>Gobiaria</taxon>
        <taxon>Gobiiformes</taxon>
        <taxon>Gobioidei</taxon>
        <taxon>Gobiidae</taxon>
        <taxon>Gobionellinae</taxon>
        <taxon>Mugilogobius</taxon>
    </lineage>
</organism>
<keyword evidence="5" id="KW-1185">Reference proteome</keyword>
<dbReference type="FunFam" id="3.40.190.10:FF:000009">
    <property type="entry name" value="Putative glutamate receptor ionotropic NMDA 2B"/>
    <property type="match status" value="1"/>
</dbReference>
<gene>
    <name evidence="4" type="ORF">WMY93_017013</name>
</gene>
<dbReference type="Gene3D" id="3.40.190.10">
    <property type="entry name" value="Periplasmic binding protein-like II"/>
    <property type="match status" value="1"/>
</dbReference>
<reference evidence="5" key="1">
    <citation type="submission" date="2024-04" db="EMBL/GenBank/DDBJ databases">
        <title>Salinicola lusitanus LLJ914,a marine bacterium isolated from the Okinawa Trough.</title>
        <authorList>
            <person name="Li J."/>
        </authorList>
    </citation>
    <scope>NUCLEOTIDE SEQUENCE [LARGE SCALE GENOMIC DNA]</scope>
</reference>
<dbReference type="GO" id="GO:0046872">
    <property type="term" value="F:metal ion binding"/>
    <property type="evidence" value="ECO:0007669"/>
    <property type="project" value="UniProtKB-KW"/>
</dbReference>
<evidence type="ECO:0000256" key="1">
    <source>
        <dbReference type="ARBA" id="ARBA00022723"/>
    </source>
</evidence>
<dbReference type="AlphaFoldDB" id="A0AAW0NYM4"/>
<dbReference type="Gene3D" id="3.40.50.2300">
    <property type="match status" value="1"/>
</dbReference>
<keyword evidence="2" id="KW-0862">Zinc</keyword>
<evidence type="ECO:0000313" key="5">
    <source>
        <dbReference type="Proteomes" id="UP001460270"/>
    </source>
</evidence>
<feature type="compositionally biased region" description="Polar residues" evidence="3">
    <location>
        <begin position="190"/>
        <end position="201"/>
    </location>
</feature>
<keyword evidence="1" id="KW-0479">Metal-binding</keyword>
<sequence>MHTWNDGRDLSFTPDGYQANPKLVVIVLNRERKWEKMGRWENGTLGLMFPVWPRYNSYGDEDADENHLSIVTLEEKPFVIVDNVDILTGTCMRNSVPCRKHMKEVFYTKPRVTIRNQFGNFCHVFGVNEAVGDQRGAGRKAGGLLTSNHLHDPSPLNTCRVYSPLNTCRISEHLQSPLTSNHLHGPFTSEHPQSLLTSEHL</sequence>
<proteinExistence type="predicted"/>
<evidence type="ECO:0000256" key="2">
    <source>
        <dbReference type="ARBA" id="ARBA00022833"/>
    </source>
</evidence>
<dbReference type="Proteomes" id="UP001460270">
    <property type="component" value="Unassembled WGS sequence"/>
</dbReference>
<comment type="caution">
    <text evidence="4">The sequence shown here is derived from an EMBL/GenBank/DDBJ whole genome shotgun (WGS) entry which is preliminary data.</text>
</comment>